<dbReference type="HOGENOM" id="CLU_063440_3_3_0"/>
<dbReference type="InterPro" id="IPR052509">
    <property type="entry name" value="Metal_resp_DNA-bind_regulator"/>
</dbReference>
<dbReference type="NCBIfam" id="TIGR03433">
    <property type="entry name" value="padR_acidobact"/>
    <property type="match status" value="1"/>
</dbReference>
<protein>
    <submittedName>
        <fullName evidence="2">Transcriptional regulator, PadR family</fullName>
    </submittedName>
</protein>
<dbReference type="STRING" id="234267.Acid_4702"/>
<dbReference type="SUPFAM" id="SSF46785">
    <property type="entry name" value="Winged helix' DNA-binding domain"/>
    <property type="match status" value="1"/>
</dbReference>
<dbReference type="PANTHER" id="PTHR33169:SF14">
    <property type="entry name" value="TRANSCRIPTIONAL REGULATOR RV3488"/>
    <property type="match status" value="1"/>
</dbReference>
<dbReference type="OrthoDB" id="120539at2"/>
<feature type="domain" description="Transcription regulator PadR N-terminal" evidence="1">
    <location>
        <begin position="22"/>
        <end position="94"/>
    </location>
</feature>
<dbReference type="InterPro" id="IPR017799">
    <property type="entry name" value="Tscrpt_reg_PadR_acidobac-type"/>
</dbReference>
<dbReference type="InterPro" id="IPR005149">
    <property type="entry name" value="Tscrpt_reg_PadR_N"/>
</dbReference>
<dbReference type="InterPro" id="IPR036388">
    <property type="entry name" value="WH-like_DNA-bd_sf"/>
</dbReference>
<name>Q01XF4_SOLUE</name>
<dbReference type="PANTHER" id="PTHR33169">
    <property type="entry name" value="PADR-FAMILY TRANSCRIPTIONAL REGULATOR"/>
    <property type="match status" value="1"/>
</dbReference>
<dbReference type="AlphaFoldDB" id="Q01XF4"/>
<dbReference type="InParanoid" id="Q01XF4"/>
<accession>Q01XF4</accession>
<dbReference type="Gene3D" id="1.10.10.10">
    <property type="entry name" value="Winged helix-like DNA-binding domain superfamily/Winged helix DNA-binding domain"/>
    <property type="match status" value="1"/>
</dbReference>
<organism evidence="2">
    <name type="scientific">Solibacter usitatus (strain Ellin6076)</name>
    <dbReference type="NCBI Taxonomy" id="234267"/>
    <lineage>
        <taxon>Bacteria</taxon>
        <taxon>Pseudomonadati</taxon>
        <taxon>Acidobacteriota</taxon>
        <taxon>Terriglobia</taxon>
        <taxon>Bryobacterales</taxon>
        <taxon>Solibacteraceae</taxon>
        <taxon>Candidatus Solibacter</taxon>
    </lineage>
</organism>
<evidence type="ECO:0000313" key="2">
    <source>
        <dbReference type="EMBL" id="ABJ85661.1"/>
    </source>
</evidence>
<dbReference type="Pfam" id="PF03551">
    <property type="entry name" value="PadR"/>
    <property type="match status" value="1"/>
</dbReference>
<gene>
    <name evidence="2" type="ordered locus">Acid_4702</name>
</gene>
<reference evidence="2" key="1">
    <citation type="submission" date="2006-10" db="EMBL/GenBank/DDBJ databases">
        <title>Complete sequence of Solibacter usitatus Ellin6076.</title>
        <authorList>
            <consortium name="US DOE Joint Genome Institute"/>
            <person name="Copeland A."/>
            <person name="Lucas S."/>
            <person name="Lapidus A."/>
            <person name="Barry K."/>
            <person name="Detter J.C."/>
            <person name="Glavina del Rio T."/>
            <person name="Hammon N."/>
            <person name="Israni S."/>
            <person name="Dalin E."/>
            <person name="Tice H."/>
            <person name="Pitluck S."/>
            <person name="Thompson L.S."/>
            <person name="Brettin T."/>
            <person name="Bruce D."/>
            <person name="Han C."/>
            <person name="Tapia R."/>
            <person name="Gilna P."/>
            <person name="Schmutz J."/>
            <person name="Larimer F."/>
            <person name="Land M."/>
            <person name="Hauser L."/>
            <person name="Kyrpides N."/>
            <person name="Mikhailova N."/>
            <person name="Janssen P.H."/>
            <person name="Kuske C.R."/>
            <person name="Richardson P."/>
        </authorList>
    </citation>
    <scope>NUCLEOTIDE SEQUENCE</scope>
    <source>
        <strain evidence="2">Ellin6076</strain>
    </source>
</reference>
<dbReference type="InterPro" id="IPR036390">
    <property type="entry name" value="WH_DNA-bd_sf"/>
</dbReference>
<evidence type="ECO:0000259" key="1">
    <source>
        <dbReference type="Pfam" id="PF03551"/>
    </source>
</evidence>
<dbReference type="eggNOG" id="COG1695">
    <property type="taxonomic scope" value="Bacteria"/>
</dbReference>
<dbReference type="EMBL" id="CP000473">
    <property type="protein sequence ID" value="ABJ85661.1"/>
    <property type="molecule type" value="Genomic_DNA"/>
</dbReference>
<proteinExistence type="predicted"/>
<sequence length="116" mass="13015">MATQETNDERVPLLQGTLDLLILRTLIFGSQHGQGIARAIQEQSEEVLLVDHGTLYPALQRLEAQGWIEAEWGISSNNRRARFYKLTKAGKKQLIHETGQWRKLAAAIGRVLGPEV</sequence>
<dbReference type="KEGG" id="sus:Acid_4702"/>